<proteinExistence type="inferred from homology"/>
<evidence type="ECO:0000256" key="2">
    <source>
        <dbReference type="ARBA" id="ARBA00022980"/>
    </source>
</evidence>
<dbReference type="EMBL" id="JACHIF010000002">
    <property type="protein sequence ID" value="MBB5036903.1"/>
    <property type="molecule type" value="Genomic_DNA"/>
</dbReference>
<protein>
    <recommendedName>
        <fullName evidence="4">Large ribosomal subunit protein bL17</fullName>
    </recommendedName>
</protein>
<comment type="caution">
    <text evidence="7">The sequence shown here is derived from an EMBL/GenBank/DDBJ whole genome shotgun (WGS) entry which is preliminary data.</text>
</comment>
<feature type="region of interest" description="Disordered" evidence="6">
    <location>
        <begin position="138"/>
        <end position="163"/>
    </location>
</feature>
<dbReference type="GO" id="GO:0003735">
    <property type="term" value="F:structural constituent of ribosome"/>
    <property type="evidence" value="ECO:0007669"/>
    <property type="project" value="InterPro"/>
</dbReference>
<dbReference type="NCBIfam" id="TIGR00059">
    <property type="entry name" value="L17"/>
    <property type="match status" value="1"/>
</dbReference>
<name>A0A7W8DNZ7_9BACT</name>
<dbReference type="AlphaFoldDB" id="A0A7W8DNZ7"/>
<dbReference type="SUPFAM" id="SSF64263">
    <property type="entry name" value="Prokaryotic ribosomal protein L17"/>
    <property type="match status" value="1"/>
</dbReference>
<evidence type="ECO:0000313" key="8">
    <source>
        <dbReference type="Proteomes" id="UP000534294"/>
    </source>
</evidence>
<evidence type="ECO:0000256" key="5">
    <source>
        <dbReference type="RuleBase" id="RU000660"/>
    </source>
</evidence>
<dbReference type="InterPro" id="IPR047859">
    <property type="entry name" value="Ribosomal_bL17_CS"/>
</dbReference>
<dbReference type="Gene3D" id="3.90.1030.10">
    <property type="entry name" value="Ribosomal protein L17"/>
    <property type="match status" value="1"/>
</dbReference>
<dbReference type="PANTHER" id="PTHR14413:SF16">
    <property type="entry name" value="LARGE RIBOSOMAL SUBUNIT PROTEIN BL17M"/>
    <property type="match status" value="1"/>
</dbReference>
<dbReference type="InterPro" id="IPR000456">
    <property type="entry name" value="Ribosomal_bL17"/>
</dbReference>
<keyword evidence="2 4" id="KW-0689">Ribosomal protein</keyword>
<reference evidence="7 8" key="1">
    <citation type="submission" date="2020-08" db="EMBL/GenBank/DDBJ databases">
        <title>Genomic Encyclopedia of Type Strains, Phase IV (KMG-IV): sequencing the most valuable type-strain genomes for metagenomic binning, comparative biology and taxonomic classification.</title>
        <authorList>
            <person name="Goeker M."/>
        </authorList>
    </citation>
    <scope>NUCLEOTIDE SEQUENCE [LARGE SCALE GENOMIC DNA]</scope>
    <source>
        <strain evidence="7 8">DSM 12251</strain>
    </source>
</reference>
<evidence type="ECO:0000256" key="1">
    <source>
        <dbReference type="ARBA" id="ARBA00008777"/>
    </source>
</evidence>
<dbReference type="PANTHER" id="PTHR14413">
    <property type="entry name" value="RIBOSOMAL PROTEIN L17"/>
    <property type="match status" value="1"/>
</dbReference>
<gene>
    <name evidence="4" type="primary">rplQ</name>
    <name evidence="7" type="ORF">HNQ64_001145</name>
</gene>
<keyword evidence="8" id="KW-1185">Reference proteome</keyword>
<evidence type="ECO:0000256" key="6">
    <source>
        <dbReference type="SAM" id="MobiDB-lite"/>
    </source>
</evidence>
<dbReference type="RefSeq" id="WP_184206272.1">
    <property type="nucleotide sequence ID" value="NZ_JACHIF010000002.1"/>
</dbReference>
<keyword evidence="3 4" id="KW-0687">Ribonucleoprotein</keyword>
<dbReference type="FunFam" id="3.90.1030.10:FF:000001">
    <property type="entry name" value="50S ribosomal protein L17"/>
    <property type="match status" value="1"/>
</dbReference>
<evidence type="ECO:0000313" key="7">
    <source>
        <dbReference type="EMBL" id="MBB5036903.1"/>
    </source>
</evidence>
<dbReference type="Proteomes" id="UP000534294">
    <property type="component" value="Unassembled WGS sequence"/>
</dbReference>
<sequence length="163" mass="17860">MKHGRKVPKLQRDAAHRKALLANLVCALVEHRRIRTTLAKAKAVRPLAEKMITLGKRGDLHARRTAISELRQPASVKKLFEDIAPASKDRQGGYTRIIKLGQRRSDSAPMAFIEWVDAYVPPAPKSEEAAVEVVTVEEPAAAAEEAAPKKKRATKKAAEAAAE</sequence>
<dbReference type="GO" id="GO:0006412">
    <property type="term" value="P:translation"/>
    <property type="evidence" value="ECO:0007669"/>
    <property type="project" value="UniProtKB-UniRule"/>
</dbReference>
<comment type="subunit">
    <text evidence="4">Part of the 50S ribosomal subunit. Contacts protein L32.</text>
</comment>
<dbReference type="Pfam" id="PF01196">
    <property type="entry name" value="Ribosomal_L17"/>
    <property type="match status" value="1"/>
</dbReference>
<organism evidence="7 8">
    <name type="scientific">Prosthecobacter dejongeii</name>
    <dbReference type="NCBI Taxonomy" id="48465"/>
    <lineage>
        <taxon>Bacteria</taxon>
        <taxon>Pseudomonadati</taxon>
        <taxon>Verrucomicrobiota</taxon>
        <taxon>Verrucomicrobiia</taxon>
        <taxon>Verrucomicrobiales</taxon>
        <taxon>Verrucomicrobiaceae</taxon>
        <taxon>Prosthecobacter</taxon>
    </lineage>
</organism>
<evidence type="ECO:0000256" key="4">
    <source>
        <dbReference type="HAMAP-Rule" id="MF_01368"/>
    </source>
</evidence>
<evidence type="ECO:0000256" key="3">
    <source>
        <dbReference type="ARBA" id="ARBA00023274"/>
    </source>
</evidence>
<dbReference type="PROSITE" id="PS01167">
    <property type="entry name" value="RIBOSOMAL_L17"/>
    <property type="match status" value="1"/>
</dbReference>
<dbReference type="HAMAP" id="MF_01368">
    <property type="entry name" value="Ribosomal_bL17"/>
    <property type="match status" value="1"/>
</dbReference>
<comment type="similarity">
    <text evidence="1 4 5">Belongs to the bacterial ribosomal protein bL17 family.</text>
</comment>
<dbReference type="InterPro" id="IPR036373">
    <property type="entry name" value="Ribosomal_bL17_sf"/>
</dbReference>
<accession>A0A7W8DNZ7</accession>
<dbReference type="GO" id="GO:0022625">
    <property type="term" value="C:cytosolic large ribosomal subunit"/>
    <property type="evidence" value="ECO:0007669"/>
    <property type="project" value="TreeGrafter"/>
</dbReference>